<feature type="compositionally biased region" description="Polar residues" evidence="1">
    <location>
        <begin position="161"/>
        <end position="172"/>
    </location>
</feature>
<organism evidence="2 3">
    <name type="scientific">Cylindrotheca closterium</name>
    <dbReference type="NCBI Taxonomy" id="2856"/>
    <lineage>
        <taxon>Eukaryota</taxon>
        <taxon>Sar</taxon>
        <taxon>Stramenopiles</taxon>
        <taxon>Ochrophyta</taxon>
        <taxon>Bacillariophyta</taxon>
        <taxon>Bacillariophyceae</taxon>
        <taxon>Bacillariophycidae</taxon>
        <taxon>Bacillariales</taxon>
        <taxon>Bacillariaceae</taxon>
        <taxon>Cylindrotheca</taxon>
    </lineage>
</organism>
<comment type="caution">
    <text evidence="2">The sequence shown here is derived from an EMBL/GenBank/DDBJ whole genome shotgun (WGS) entry which is preliminary data.</text>
</comment>
<evidence type="ECO:0000256" key="1">
    <source>
        <dbReference type="SAM" id="MobiDB-lite"/>
    </source>
</evidence>
<gene>
    <name evidence="2" type="ORF">CYCCA115_LOCUS12976</name>
</gene>
<keyword evidence="3" id="KW-1185">Reference proteome</keyword>
<name>A0AAD2FTC6_9STRA</name>
<feature type="region of interest" description="Disordered" evidence="1">
    <location>
        <begin position="81"/>
        <end position="126"/>
    </location>
</feature>
<feature type="compositionally biased region" description="Low complexity" evidence="1">
    <location>
        <begin position="220"/>
        <end position="234"/>
    </location>
</feature>
<reference evidence="2" key="1">
    <citation type="submission" date="2023-08" db="EMBL/GenBank/DDBJ databases">
        <authorList>
            <person name="Audoor S."/>
            <person name="Bilcke G."/>
        </authorList>
    </citation>
    <scope>NUCLEOTIDE SEQUENCE</scope>
</reference>
<feature type="compositionally biased region" description="Low complexity" evidence="1">
    <location>
        <begin position="100"/>
        <end position="113"/>
    </location>
</feature>
<evidence type="ECO:0000313" key="2">
    <source>
        <dbReference type="EMBL" id="CAJ1951242.1"/>
    </source>
</evidence>
<evidence type="ECO:0000313" key="3">
    <source>
        <dbReference type="Proteomes" id="UP001295423"/>
    </source>
</evidence>
<accession>A0AAD2FTC6</accession>
<dbReference type="EMBL" id="CAKOGP040001781">
    <property type="protein sequence ID" value="CAJ1951242.1"/>
    <property type="molecule type" value="Genomic_DNA"/>
</dbReference>
<feature type="region of interest" description="Disordered" evidence="1">
    <location>
        <begin position="154"/>
        <end position="175"/>
    </location>
</feature>
<proteinExistence type="predicted"/>
<feature type="region of interest" description="Disordered" evidence="1">
    <location>
        <begin position="196"/>
        <end position="236"/>
    </location>
</feature>
<sequence>MGRIDTELWQSDWELSGSPLYQGSMKSEPIWSYHASIETIKKSPRKLLQDQSIHTSCFLSLETIIRGSVIHAANDRKEPFRDADIGGNDHSLAGHLGEGSSASQKALSSSKPLPLSPPRPASGREHDGRLQDLALSIGKSSNEDGSSNVVMEETKDCAEDNQASVSTRGKTTSRYEKLQRERLKIRDKIAQRKVGRQGLLPFDSNPSRRKTIDSQNDEPSAASFSKLSSRASLSGNRRREGRLQAAILIQTCARRFFARNVLAAKEDEAQRQRKAEFKRLQQQQSCSSYPFDRTARVNVILEQIKVRELYHKPFQLGKLSTIQEE</sequence>
<protein>
    <submittedName>
        <fullName evidence="2">Uncharacterized protein</fullName>
    </submittedName>
</protein>
<dbReference type="AlphaFoldDB" id="A0AAD2FTC6"/>
<dbReference type="Proteomes" id="UP001295423">
    <property type="component" value="Unassembled WGS sequence"/>
</dbReference>